<dbReference type="InterPro" id="IPR023346">
    <property type="entry name" value="Lysozyme-like_dom_sf"/>
</dbReference>
<dbReference type="Pfam" id="PF00062">
    <property type="entry name" value="Lys"/>
    <property type="match status" value="1"/>
</dbReference>
<comment type="catalytic activity">
    <reaction evidence="1">
        <text>Hydrolysis of (1-&gt;4)-beta-linkages between N-acetylmuramic acid and N-acetyl-D-glucosamine residues in a peptidoglycan and between N-acetyl-D-glucosamine residues in chitodextrins.</text>
        <dbReference type="EC" id="3.2.1.17"/>
    </reaction>
</comment>
<keyword evidence="3" id="KW-0929">Antimicrobial</keyword>
<evidence type="ECO:0000256" key="5">
    <source>
        <dbReference type="ARBA" id="ARBA00022729"/>
    </source>
</evidence>
<dbReference type="SMART" id="SM00263">
    <property type="entry name" value="LYZ1"/>
    <property type="match status" value="1"/>
</dbReference>
<dbReference type="InterPro" id="IPR001916">
    <property type="entry name" value="Glyco_hydro_22"/>
</dbReference>
<dbReference type="PROSITE" id="PS51348">
    <property type="entry name" value="GLYCOSYL_HYDROL_F22_2"/>
    <property type="match status" value="1"/>
</dbReference>
<feature type="domain" description="Glycosyl hydrolases family 22 (GH22)" evidence="11">
    <location>
        <begin position="89"/>
        <end position="107"/>
    </location>
</feature>
<keyword evidence="5 10" id="KW-0732">Signal</keyword>
<evidence type="ECO:0000256" key="6">
    <source>
        <dbReference type="ARBA" id="ARBA00022801"/>
    </source>
</evidence>
<dbReference type="PANTHER" id="PTHR11407">
    <property type="entry name" value="LYSOZYME C"/>
    <property type="match status" value="1"/>
</dbReference>
<evidence type="ECO:0000256" key="9">
    <source>
        <dbReference type="RuleBase" id="RU004440"/>
    </source>
</evidence>
<dbReference type="CDD" id="cd16899">
    <property type="entry name" value="LYZ_C_invert"/>
    <property type="match status" value="1"/>
</dbReference>
<evidence type="ECO:0000256" key="10">
    <source>
        <dbReference type="SAM" id="SignalP"/>
    </source>
</evidence>
<dbReference type="PROSITE" id="PS00128">
    <property type="entry name" value="GLYCOSYL_HYDROL_F22_1"/>
    <property type="match status" value="1"/>
</dbReference>
<keyword evidence="6" id="KW-0378">Hydrolase</keyword>
<dbReference type="OrthoDB" id="17373at2759"/>
<dbReference type="PANTHER" id="PTHR11407:SF63">
    <property type="entry name" value="LYSOZYME C"/>
    <property type="match status" value="1"/>
</dbReference>
<accession>Q86SC1</accession>
<dbReference type="EC" id="3.2.1.17" evidence="2"/>
<gene>
    <name evidence="12" type="primary">lys-pj</name>
</gene>
<dbReference type="Gene3D" id="1.10.530.10">
    <property type="match status" value="1"/>
</dbReference>
<dbReference type="GO" id="GO:0042742">
    <property type="term" value="P:defense response to bacterium"/>
    <property type="evidence" value="ECO:0007669"/>
    <property type="project" value="UniProtKB-KW"/>
</dbReference>
<keyword evidence="4" id="KW-0081">Bacteriolytic enzyme</keyword>
<evidence type="ECO:0000256" key="1">
    <source>
        <dbReference type="ARBA" id="ARBA00000632"/>
    </source>
</evidence>
<dbReference type="SUPFAM" id="SSF53955">
    <property type="entry name" value="Lysozyme-like"/>
    <property type="match status" value="1"/>
</dbReference>
<dbReference type="GO" id="GO:0031640">
    <property type="term" value="P:killing of cells of another organism"/>
    <property type="evidence" value="ECO:0007669"/>
    <property type="project" value="UniProtKB-KW"/>
</dbReference>
<feature type="chain" id="PRO_5004302607" description="lysozyme" evidence="10">
    <location>
        <begin position="19"/>
        <end position="158"/>
    </location>
</feature>
<evidence type="ECO:0000313" key="12">
    <source>
        <dbReference type="EMBL" id="BAC57467.1"/>
    </source>
</evidence>
<dbReference type="FunFam" id="1.10.530.10:FF:000024">
    <property type="entry name" value="C-type lysozyme"/>
    <property type="match status" value="1"/>
</dbReference>
<evidence type="ECO:0000256" key="7">
    <source>
        <dbReference type="ARBA" id="ARBA00023157"/>
    </source>
</evidence>
<dbReference type="GO" id="GO:0003796">
    <property type="term" value="F:lysozyme activity"/>
    <property type="evidence" value="ECO:0007669"/>
    <property type="project" value="UniProtKB-EC"/>
</dbReference>
<reference evidence="12" key="1">
    <citation type="journal article" date="2003" name="Gene">
        <title>Characterization and function of kuruma shrimp lysozyme possessing lytic activity against Vibrio species.</title>
        <authorList>
            <person name="Hikima S."/>
            <person name="Hikima J."/>
            <person name="Rojtinnakorn J."/>
            <person name="Hirono I."/>
            <person name="Aoki T."/>
        </authorList>
    </citation>
    <scope>NUCLEOTIDE SEQUENCE</scope>
</reference>
<dbReference type="InterPro" id="IPR019799">
    <property type="entry name" value="Glyco_hydro_22_CS"/>
</dbReference>
<keyword evidence="7" id="KW-1015">Disulfide bond</keyword>
<organism evidence="12">
    <name type="scientific">Penaeus japonicus</name>
    <name type="common">Kuruma prawn</name>
    <name type="synonym">Marsupenaeus japonicus</name>
    <dbReference type="NCBI Taxonomy" id="27405"/>
    <lineage>
        <taxon>Eukaryota</taxon>
        <taxon>Metazoa</taxon>
        <taxon>Ecdysozoa</taxon>
        <taxon>Arthropoda</taxon>
        <taxon>Crustacea</taxon>
        <taxon>Multicrustacea</taxon>
        <taxon>Malacostraca</taxon>
        <taxon>Eumalacostraca</taxon>
        <taxon>Eucarida</taxon>
        <taxon>Decapoda</taxon>
        <taxon>Dendrobranchiata</taxon>
        <taxon>Penaeoidea</taxon>
        <taxon>Penaeidae</taxon>
        <taxon>Penaeus</taxon>
    </lineage>
</organism>
<sequence>MRVLPLLLLVALVGASEAKIFRKCEFAELLERRYRLSREDIKNWVCIAEYESSFNTGAINRNRNRSVDYGIFQINNKYWCDSSYGKNACGIPCSDLMSDDITAALRCAEAVRRDTEGFRGRGNGYTAWVAYNNKCKNRDLDRYMADCWSRPSNSIYPF</sequence>
<dbReference type="InterPro" id="IPR000974">
    <property type="entry name" value="Glyco_hydro_22_lys"/>
</dbReference>
<proteinExistence type="evidence at transcript level"/>
<dbReference type="PRINTS" id="PR00137">
    <property type="entry name" value="LYSOZYME"/>
</dbReference>
<dbReference type="AlphaFoldDB" id="Q86SC1"/>
<evidence type="ECO:0000256" key="4">
    <source>
        <dbReference type="ARBA" id="ARBA00022638"/>
    </source>
</evidence>
<dbReference type="EMBL" id="AB080238">
    <property type="protein sequence ID" value="BAC57467.1"/>
    <property type="molecule type" value="mRNA"/>
</dbReference>
<evidence type="ECO:0000259" key="11">
    <source>
        <dbReference type="PROSITE" id="PS00128"/>
    </source>
</evidence>
<feature type="signal peptide" evidence="10">
    <location>
        <begin position="1"/>
        <end position="18"/>
    </location>
</feature>
<dbReference type="PRINTS" id="PR00135">
    <property type="entry name" value="LYZLACT"/>
</dbReference>
<protein>
    <recommendedName>
        <fullName evidence="2">lysozyme</fullName>
        <ecNumber evidence="2">3.2.1.17</ecNumber>
    </recommendedName>
</protein>
<name>Q86SC1_PENJP</name>
<evidence type="ECO:0000256" key="3">
    <source>
        <dbReference type="ARBA" id="ARBA00022529"/>
    </source>
</evidence>
<keyword evidence="8" id="KW-0326">Glycosidase</keyword>
<comment type="similarity">
    <text evidence="9">Belongs to the glycosyl hydrolase 22 family.</text>
</comment>
<evidence type="ECO:0000256" key="8">
    <source>
        <dbReference type="ARBA" id="ARBA00023295"/>
    </source>
</evidence>
<dbReference type="CAZy" id="GH22">
    <property type="family name" value="Glycoside Hydrolase Family 22"/>
</dbReference>
<evidence type="ECO:0000256" key="2">
    <source>
        <dbReference type="ARBA" id="ARBA00012732"/>
    </source>
</evidence>